<keyword evidence="6" id="KW-0521">NADP</keyword>
<dbReference type="EMBL" id="FQVA01000002">
    <property type="protein sequence ID" value="SHF53806.1"/>
    <property type="molecule type" value="Genomic_DNA"/>
</dbReference>
<evidence type="ECO:0000259" key="7">
    <source>
        <dbReference type="Pfam" id="PF04321"/>
    </source>
</evidence>
<evidence type="ECO:0000256" key="6">
    <source>
        <dbReference type="RuleBase" id="RU364082"/>
    </source>
</evidence>
<protein>
    <recommendedName>
        <fullName evidence="4 6">dTDP-4-dehydrorhamnose reductase</fullName>
        <ecNumber evidence="3 6">1.1.1.133</ecNumber>
    </recommendedName>
</protein>
<dbReference type="EC" id="1.1.1.133" evidence="3 6"/>
<accession>A0A1M5CGI4</accession>
<dbReference type="AlphaFoldDB" id="A0A1M5CGI4"/>
<dbReference type="STRING" id="494016.SAMN04487965_2188"/>
<dbReference type="GO" id="GO:0048269">
    <property type="term" value="C:methionine adenosyltransferase complex"/>
    <property type="evidence" value="ECO:0007669"/>
    <property type="project" value="TreeGrafter"/>
</dbReference>
<dbReference type="InterPro" id="IPR005913">
    <property type="entry name" value="dTDP_dehydrorham_reduct"/>
</dbReference>
<dbReference type="PANTHER" id="PTHR10491:SF4">
    <property type="entry name" value="METHIONINE ADENOSYLTRANSFERASE 2 SUBUNIT BETA"/>
    <property type="match status" value="1"/>
</dbReference>
<comment type="catalytic activity">
    <reaction evidence="5 6">
        <text>dTDP-beta-L-rhamnose + NADP(+) = dTDP-4-dehydro-beta-L-rhamnose + NADPH + H(+)</text>
        <dbReference type="Rhea" id="RHEA:21796"/>
        <dbReference type="ChEBI" id="CHEBI:15378"/>
        <dbReference type="ChEBI" id="CHEBI:57510"/>
        <dbReference type="ChEBI" id="CHEBI:57783"/>
        <dbReference type="ChEBI" id="CHEBI:58349"/>
        <dbReference type="ChEBI" id="CHEBI:62830"/>
        <dbReference type="EC" id="1.1.1.133"/>
    </reaction>
</comment>
<keyword evidence="6" id="KW-0560">Oxidoreductase</keyword>
<evidence type="ECO:0000256" key="4">
    <source>
        <dbReference type="ARBA" id="ARBA00017099"/>
    </source>
</evidence>
<dbReference type="RefSeq" id="WP_159436009.1">
    <property type="nucleotide sequence ID" value="NZ_FQVA01000002.1"/>
</dbReference>
<sequence>MKILITGASGLLGRSVFKQLNANPAFEVTGTAYSRTGDNLLRLDLTDAAAVAEMLRKIQPQVVIHCAAERWPDRCTQNPDAAWQLNVQSTEKLAQLCRDIDAQLVYISTDYVFDGSAAPYSVDNQPNPINFYGRSKLAGEEAVLGNGDHWVLRVPLLFGPVTYLRESGVTALLETIRNPEPTALDDWAIRYPTSVEDVAQVLEQCLLKSKAGTRFAGTYHWSGDIACTRYQLAKLVAESCALTADHLSGDSAPQFNEPRPYNCQLDKSRLADMGIEAGEPLPQQLARYLQPFL</sequence>
<proteinExistence type="inferred from homology"/>
<dbReference type="InterPro" id="IPR029903">
    <property type="entry name" value="RmlD-like-bd"/>
</dbReference>
<dbReference type="SUPFAM" id="SSF51735">
    <property type="entry name" value="NAD(P)-binding Rossmann-fold domains"/>
    <property type="match status" value="1"/>
</dbReference>
<dbReference type="GO" id="GO:0008831">
    <property type="term" value="F:dTDP-4-dehydrorhamnose reductase activity"/>
    <property type="evidence" value="ECO:0007669"/>
    <property type="project" value="UniProtKB-EC"/>
</dbReference>
<evidence type="ECO:0000256" key="3">
    <source>
        <dbReference type="ARBA" id="ARBA00012929"/>
    </source>
</evidence>
<evidence type="ECO:0000256" key="5">
    <source>
        <dbReference type="ARBA" id="ARBA00048200"/>
    </source>
</evidence>
<dbReference type="Pfam" id="PF04321">
    <property type="entry name" value="RmlD_sub_bind"/>
    <property type="match status" value="1"/>
</dbReference>
<evidence type="ECO:0000313" key="9">
    <source>
        <dbReference type="Proteomes" id="UP000184170"/>
    </source>
</evidence>
<comment type="pathway">
    <text evidence="1 6">Carbohydrate biosynthesis; dTDP-L-rhamnose biosynthesis.</text>
</comment>
<dbReference type="GO" id="GO:0019305">
    <property type="term" value="P:dTDP-rhamnose biosynthetic process"/>
    <property type="evidence" value="ECO:0007669"/>
    <property type="project" value="UniProtKB-UniPathway"/>
</dbReference>
<comment type="similarity">
    <text evidence="2 6">Belongs to the dTDP-4-dehydrorhamnose reductase family.</text>
</comment>
<evidence type="ECO:0000256" key="1">
    <source>
        <dbReference type="ARBA" id="ARBA00004781"/>
    </source>
</evidence>
<dbReference type="FunFam" id="3.40.50.720:FF:000357">
    <property type="entry name" value="Methionine adenosyltransferase 2 subunit beta"/>
    <property type="match status" value="1"/>
</dbReference>
<dbReference type="GO" id="GO:0006556">
    <property type="term" value="P:S-adenosylmethionine biosynthetic process"/>
    <property type="evidence" value="ECO:0007669"/>
    <property type="project" value="TreeGrafter"/>
</dbReference>
<keyword evidence="9" id="KW-1185">Reference proteome</keyword>
<reference evidence="9" key="1">
    <citation type="submission" date="2016-11" db="EMBL/GenBank/DDBJ databases">
        <authorList>
            <person name="Varghese N."/>
            <person name="Submissions S."/>
        </authorList>
    </citation>
    <scope>NUCLEOTIDE SEQUENCE [LARGE SCALE GENOMIC DNA]</scope>
    <source>
        <strain evidence="9">CGMCC 1.7063</strain>
    </source>
</reference>
<name>A0A1M5CGI4_9GAMM</name>
<dbReference type="UniPathway" id="UPA00124"/>
<dbReference type="GO" id="GO:0048270">
    <property type="term" value="F:methionine adenosyltransferase regulator activity"/>
    <property type="evidence" value="ECO:0007669"/>
    <property type="project" value="TreeGrafter"/>
</dbReference>
<evidence type="ECO:0000256" key="2">
    <source>
        <dbReference type="ARBA" id="ARBA00010944"/>
    </source>
</evidence>
<organism evidence="8 9">
    <name type="scientific">Microbulbifer donghaiensis</name>
    <dbReference type="NCBI Taxonomy" id="494016"/>
    <lineage>
        <taxon>Bacteria</taxon>
        <taxon>Pseudomonadati</taxon>
        <taxon>Pseudomonadota</taxon>
        <taxon>Gammaproteobacteria</taxon>
        <taxon>Cellvibrionales</taxon>
        <taxon>Microbulbiferaceae</taxon>
        <taxon>Microbulbifer</taxon>
    </lineage>
</organism>
<dbReference type="CDD" id="cd05254">
    <property type="entry name" value="dTDP_HR_like_SDR_e"/>
    <property type="match status" value="1"/>
</dbReference>
<comment type="function">
    <text evidence="6">Catalyzes the reduction of dTDP-6-deoxy-L-lyxo-4-hexulose to yield dTDP-L-rhamnose.</text>
</comment>
<evidence type="ECO:0000313" key="8">
    <source>
        <dbReference type="EMBL" id="SHF53806.1"/>
    </source>
</evidence>
<gene>
    <name evidence="8" type="ORF">SAMN04487965_2188</name>
</gene>
<dbReference type="InterPro" id="IPR036291">
    <property type="entry name" value="NAD(P)-bd_dom_sf"/>
</dbReference>
<comment type="cofactor">
    <cofactor evidence="6">
        <name>Mg(2+)</name>
        <dbReference type="ChEBI" id="CHEBI:18420"/>
    </cofactor>
    <text evidence="6">Binds 1 Mg(2+) ion per monomer.</text>
</comment>
<dbReference type="Proteomes" id="UP000184170">
    <property type="component" value="Unassembled WGS sequence"/>
</dbReference>
<feature type="domain" description="RmlD-like substrate binding" evidence="7">
    <location>
        <begin position="1"/>
        <end position="290"/>
    </location>
</feature>
<dbReference type="GO" id="GO:0009243">
    <property type="term" value="P:O antigen biosynthetic process"/>
    <property type="evidence" value="ECO:0007669"/>
    <property type="project" value="UniProtKB-UniPathway"/>
</dbReference>
<dbReference type="OrthoDB" id="9803892at2"/>
<dbReference type="Gene3D" id="3.40.50.720">
    <property type="entry name" value="NAD(P)-binding Rossmann-like Domain"/>
    <property type="match status" value="1"/>
</dbReference>
<dbReference type="PANTHER" id="PTHR10491">
    <property type="entry name" value="DTDP-4-DEHYDRORHAMNOSE REDUCTASE"/>
    <property type="match status" value="1"/>
</dbReference>
<dbReference type="UniPathway" id="UPA00281"/>